<evidence type="ECO:0000256" key="1">
    <source>
        <dbReference type="SAM" id="MobiDB-lite"/>
    </source>
</evidence>
<proteinExistence type="predicted"/>
<dbReference type="AlphaFoldDB" id="A0AA37GSX2"/>
<evidence type="ECO:0000313" key="2">
    <source>
        <dbReference type="EMBL" id="GJC86224.1"/>
    </source>
</evidence>
<feature type="compositionally biased region" description="Basic and acidic residues" evidence="1">
    <location>
        <begin position="28"/>
        <end position="43"/>
    </location>
</feature>
<keyword evidence="3" id="KW-1185">Reference proteome</keyword>
<dbReference type="EMBL" id="BPPX01000021">
    <property type="protein sequence ID" value="GJC86224.1"/>
    <property type="molecule type" value="Genomic_DNA"/>
</dbReference>
<name>A0AA37GSX2_9PEZI</name>
<feature type="compositionally biased region" description="Basic and acidic residues" evidence="1">
    <location>
        <begin position="68"/>
        <end position="80"/>
    </location>
</feature>
<organism evidence="2 3">
    <name type="scientific">Colletotrichum liriopes</name>
    <dbReference type="NCBI Taxonomy" id="708192"/>
    <lineage>
        <taxon>Eukaryota</taxon>
        <taxon>Fungi</taxon>
        <taxon>Dikarya</taxon>
        <taxon>Ascomycota</taxon>
        <taxon>Pezizomycotina</taxon>
        <taxon>Sordariomycetes</taxon>
        <taxon>Hypocreomycetidae</taxon>
        <taxon>Glomerellales</taxon>
        <taxon>Glomerellaceae</taxon>
        <taxon>Colletotrichum</taxon>
        <taxon>Colletotrichum spaethianum species complex</taxon>
    </lineage>
</organism>
<evidence type="ECO:0000313" key="3">
    <source>
        <dbReference type="Proteomes" id="UP001055172"/>
    </source>
</evidence>
<gene>
    <name evidence="2" type="ORF">ColLi_09062</name>
</gene>
<dbReference type="Proteomes" id="UP001055172">
    <property type="component" value="Unassembled WGS sequence"/>
</dbReference>
<sequence>MPRSSRRWGSITLKTALRITKSQAAAIRQREQSYADEVPRNEPDVSDNDIISLYDLSLDSVDNSDGDTSDHVSNGRDWSPEHALVSPFHTTPPPLP</sequence>
<feature type="region of interest" description="Disordered" evidence="1">
    <location>
        <begin position="28"/>
        <end position="96"/>
    </location>
</feature>
<protein>
    <submittedName>
        <fullName evidence="2">Uncharacterized protein</fullName>
    </submittedName>
</protein>
<accession>A0AA37GSX2</accession>
<comment type="caution">
    <text evidence="2">The sequence shown here is derived from an EMBL/GenBank/DDBJ whole genome shotgun (WGS) entry which is preliminary data.</text>
</comment>
<reference evidence="2 3" key="1">
    <citation type="submission" date="2021-07" db="EMBL/GenBank/DDBJ databases">
        <title>Genome data of Colletotrichum spaethianum.</title>
        <authorList>
            <person name="Utami Y.D."/>
            <person name="Hiruma K."/>
        </authorList>
    </citation>
    <scope>NUCLEOTIDE SEQUENCE [LARGE SCALE GENOMIC DNA]</scope>
    <source>
        <strain evidence="2 3">MAFF 242679</strain>
    </source>
</reference>